<dbReference type="EMBL" id="BMHQ01000010">
    <property type="protein sequence ID" value="GGE23992.1"/>
    <property type="molecule type" value="Genomic_DNA"/>
</dbReference>
<accession>A0A8J2VJJ0</accession>
<name>A0A8J2VJJ0_9BACL</name>
<dbReference type="PANTHER" id="PTHR10953">
    <property type="entry name" value="UBIQUITIN-ACTIVATING ENZYME E1"/>
    <property type="match status" value="1"/>
</dbReference>
<dbReference type="GO" id="GO:0016779">
    <property type="term" value="F:nucleotidyltransferase activity"/>
    <property type="evidence" value="ECO:0007669"/>
    <property type="project" value="TreeGrafter"/>
</dbReference>
<gene>
    <name evidence="3" type="primary">moeB</name>
    <name evidence="3" type="ORF">GCM10011571_27630</name>
</gene>
<feature type="domain" description="THIF-type NAD/FAD binding fold" evidence="2">
    <location>
        <begin position="7"/>
        <end position="246"/>
    </location>
</feature>
<dbReference type="GO" id="GO:0008146">
    <property type="term" value="F:sulfotransferase activity"/>
    <property type="evidence" value="ECO:0007669"/>
    <property type="project" value="TreeGrafter"/>
</dbReference>
<dbReference type="PANTHER" id="PTHR10953:SF102">
    <property type="entry name" value="ADENYLYLTRANSFERASE AND SULFURTRANSFERASE MOCS3"/>
    <property type="match status" value="1"/>
</dbReference>
<dbReference type="FunFam" id="3.40.50.720:FF:000080">
    <property type="entry name" value="Thiazole biosynthesis adenylyltransferase ThiF"/>
    <property type="match status" value="1"/>
</dbReference>
<organism evidence="3 4">
    <name type="scientific">Marinithermofilum abyssi</name>
    <dbReference type="NCBI Taxonomy" id="1571185"/>
    <lineage>
        <taxon>Bacteria</taxon>
        <taxon>Bacillati</taxon>
        <taxon>Bacillota</taxon>
        <taxon>Bacilli</taxon>
        <taxon>Bacillales</taxon>
        <taxon>Thermoactinomycetaceae</taxon>
        <taxon>Marinithermofilum</taxon>
    </lineage>
</organism>
<proteinExistence type="inferred from homology"/>
<reference evidence="3" key="2">
    <citation type="submission" date="2020-09" db="EMBL/GenBank/DDBJ databases">
        <authorList>
            <person name="Sun Q."/>
            <person name="Zhou Y."/>
        </authorList>
    </citation>
    <scope>NUCLEOTIDE SEQUENCE</scope>
    <source>
        <strain evidence="3">CGMCC 1.15179</strain>
    </source>
</reference>
<evidence type="ECO:0000259" key="2">
    <source>
        <dbReference type="Pfam" id="PF00899"/>
    </source>
</evidence>
<sequence length="343" mass="37763">MLNTTRYSRQILFAPIGEKGQRQLQQSRVAIAGLGALGTALANHMVRSGVGYVRLIDRDFVEESNLQRQMLYDETDAREGLPKAVAAKQKLQAVNSEVTVEAHVADIHADNAEALLTDVDLILDGTDNFGIRYLINDVSLKHAIPWIYGGAVSSRGMTHTFLPGKTPCLRCLFPQPPEPGSAETCDTAGVIGPIVQIVASLQATEALKLLTGNATAGHGKMRHMDIWYNHDLTMDVSGKRDPQCPACVQRKWEYLDPRHNREGAVSLCGRNTIQISPVQPRQLDFSRLSERLKAVGKVEQNPFLLRLNVDDHRLVIFPDGRILVQGTDDPSTARSLAARYVGL</sequence>
<comment type="similarity">
    <text evidence="1">Belongs to the HesA/MoeB/ThiF family.</text>
</comment>
<reference evidence="3" key="1">
    <citation type="journal article" date="2014" name="Int. J. Syst. Evol. Microbiol.">
        <title>Complete genome sequence of Corynebacterium casei LMG S-19264T (=DSM 44701T), isolated from a smear-ripened cheese.</title>
        <authorList>
            <consortium name="US DOE Joint Genome Institute (JGI-PGF)"/>
            <person name="Walter F."/>
            <person name="Albersmeier A."/>
            <person name="Kalinowski J."/>
            <person name="Ruckert C."/>
        </authorList>
    </citation>
    <scope>NUCLEOTIDE SEQUENCE</scope>
    <source>
        <strain evidence="3">CGMCC 1.15179</strain>
    </source>
</reference>
<dbReference type="AlphaFoldDB" id="A0A8J2VJJ0"/>
<dbReference type="Proteomes" id="UP000625210">
    <property type="component" value="Unassembled WGS sequence"/>
</dbReference>
<dbReference type="InterPro" id="IPR035985">
    <property type="entry name" value="Ubiquitin-activating_enz"/>
</dbReference>
<keyword evidence="4" id="KW-1185">Reference proteome</keyword>
<dbReference type="GO" id="GO:0004792">
    <property type="term" value="F:thiosulfate-cyanide sulfurtransferase activity"/>
    <property type="evidence" value="ECO:0007669"/>
    <property type="project" value="TreeGrafter"/>
</dbReference>
<dbReference type="Pfam" id="PF00899">
    <property type="entry name" value="ThiF"/>
    <property type="match status" value="1"/>
</dbReference>
<dbReference type="GO" id="GO:0008641">
    <property type="term" value="F:ubiquitin-like modifier activating enzyme activity"/>
    <property type="evidence" value="ECO:0007669"/>
    <property type="project" value="InterPro"/>
</dbReference>
<evidence type="ECO:0000313" key="3">
    <source>
        <dbReference type="EMBL" id="GGE23992.1"/>
    </source>
</evidence>
<dbReference type="RefSeq" id="WP_188648475.1">
    <property type="nucleotide sequence ID" value="NZ_BMHQ01000010.1"/>
</dbReference>
<dbReference type="GO" id="GO:0005829">
    <property type="term" value="C:cytosol"/>
    <property type="evidence" value="ECO:0007669"/>
    <property type="project" value="TreeGrafter"/>
</dbReference>
<evidence type="ECO:0000313" key="4">
    <source>
        <dbReference type="Proteomes" id="UP000625210"/>
    </source>
</evidence>
<dbReference type="CDD" id="cd00757">
    <property type="entry name" value="ThiF_MoeB_HesA_family"/>
    <property type="match status" value="1"/>
</dbReference>
<dbReference type="InterPro" id="IPR000594">
    <property type="entry name" value="ThiF_NAD_FAD-bd"/>
</dbReference>
<comment type="caution">
    <text evidence="3">The sequence shown here is derived from an EMBL/GenBank/DDBJ whole genome shotgun (WGS) entry which is preliminary data.</text>
</comment>
<dbReference type="SUPFAM" id="SSF69572">
    <property type="entry name" value="Activating enzymes of the ubiquitin-like proteins"/>
    <property type="match status" value="1"/>
</dbReference>
<evidence type="ECO:0000256" key="1">
    <source>
        <dbReference type="ARBA" id="ARBA00009919"/>
    </source>
</evidence>
<dbReference type="InterPro" id="IPR045886">
    <property type="entry name" value="ThiF/MoeB/HesA"/>
</dbReference>
<dbReference type="Gene3D" id="3.40.50.720">
    <property type="entry name" value="NAD(P)-binding Rossmann-like Domain"/>
    <property type="match status" value="1"/>
</dbReference>
<protein>
    <submittedName>
        <fullName evidence="3">Thiamine/molybdopterin biosynthesis protein MoeB</fullName>
    </submittedName>
</protein>